<protein>
    <recommendedName>
        <fullName evidence="10">Kinetochore protein NDC80</fullName>
    </recommendedName>
</protein>
<comment type="similarity">
    <text evidence="1 10">Belongs to the NDC80/HEC1 family.</text>
</comment>
<dbReference type="EMBL" id="KL198051">
    <property type="protein sequence ID" value="KDQ12301.1"/>
    <property type="molecule type" value="Genomic_DNA"/>
</dbReference>
<dbReference type="Pfam" id="PF03801">
    <property type="entry name" value="Ndc80_HEC"/>
    <property type="match status" value="1"/>
</dbReference>
<dbReference type="OrthoDB" id="7459479at2759"/>
<evidence type="ECO:0000259" key="13">
    <source>
        <dbReference type="Pfam" id="PF03801"/>
    </source>
</evidence>
<feature type="coiled-coil region" evidence="11">
    <location>
        <begin position="269"/>
        <end position="311"/>
    </location>
</feature>
<keyword evidence="2 10" id="KW-0158">Chromosome</keyword>
<reference evidence="16" key="1">
    <citation type="journal article" date="2014" name="Proc. Natl. Acad. Sci. U.S.A.">
        <title>Extensive sampling of basidiomycete genomes demonstrates inadequacy of the white-rot/brown-rot paradigm for wood decay fungi.</title>
        <authorList>
            <person name="Riley R."/>
            <person name="Salamov A.A."/>
            <person name="Brown D.W."/>
            <person name="Nagy L.G."/>
            <person name="Floudas D."/>
            <person name="Held B.W."/>
            <person name="Levasseur A."/>
            <person name="Lombard V."/>
            <person name="Morin E."/>
            <person name="Otillar R."/>
            <person name="Lindquist E.A."/>
            <person name="Sun H."/>
            <person name="LaButti K.M."/>
            <person name="Schmutz J."/>
            <person name="Jabbour D."/>
            <person name="Luo H."/>
            <person name="Baker S.E."/>
            <person name="Pisabarro A.G."/>
            <person name="Walton J.D."/>
            <person name="Blanchette R.A."/>
            <person name="Henrissat B."/>
            <person name="Martin F."/>
            <person name="Cullen D."/>
            <person name="Hibbett D.S."/>
            <person name="Grigoriev I.V."/>
        </authorList>
    </citation>
    <scope>NUCLEOTIDE SEQUENCE [LARGE SCALE GENOMIC DNA]</scope>
    <source>
        <strain evidence="16">FD-172 SS1</strain>
    </source>
</reference>
<evidence type="ECO:0000256" key="7">
    <source>
        <dbReference type="ARBA" id="ARBA00023242"/>
    </source>
</evidence>
<dbReference type="InterPro" id="IPR005550">
    <property type="entry name" value="Kinetochore_Ndc80"/>
</dbReference>
<proteinExistence type="inferred from homology"/>
<evidence type="ECO:0000256" key="12">
    <source>
        <dbReference type="SAM" id="MobiDB-lite"/>
    </source>
</evidence>
<keyword evidence="7 10" id="KW-0539">Nucleus</keyword>
<keyword evidence="6 11" id="KW-0175">Coiled coil</keyword>
<keyword evidence="4 10" id="KW-0498">Mitosis</keyword>
<evidence type="ECO:0000256" key="9">
    <source>
        <dbReference type="ARBA" id="ARBA00023328"/>
    </source>
</evidence>
<name>A0A067ML69_BOTB1</name>
<gene>
    <name evidence="15" type="ORF">BOTBODRAFT_113186</name>
</gene>
<dbReference type="GO" id="GO:0005634">
    <property type="term" value="C:nucleus"/>
    <property type="evidence" value="ECO:0007669"/>
    <property type="project" value="UniProtKB-SubCell"/>
</dbReference>
<keyword evidence="8 10" id="KW-0131">Cell cycle</keyword>
<dbReference type="Gene3D" id="1.10.418.30">
    <property type="entry name" value="Ncd80 complex, Ncd80 subunit"/>
    <property type="match status" value="1"/>
</dbReference>
<evidence type="ECO:0000256" key="2">
    <source>
        <dbReference type="ARBA" id="ARBA00022454"/>
    </source>
</evidence>
<dbReference type="AlphaFoldDB" id="A0A067ML69"/>
<dbReference type="GO" id="GO:0031262">
    <property type="term" value="C:Ndc80 complex"/>
    <property type="evidence" value="ECO:0007669"/>
    <property type="project" value="UniProtKB-UniRule"/>
</dbReference>
<keyword evidence="9 10" id="KW-0137">Centromere</keyword>
<dbReference type="Proteomes" id="UP000027195">
    <property type="component" value="Unassembled WGS sequence"/>
</dbReference>
<feature type="coiled-coil region" evidence="11">
    <location>
        <begin position="343"/>
        <end position="415"/>
    </location>
</feature>
<dbReference type="GO" id="GO:0051301">
    <property type="term" value="P:cell division"/>
    <property type="evidence" value="ECO:0007669"/>
    <property type="project" value="UniProtKB-UniRule"/>
</dbReference>
<dbReference type="InterPro" id="IPR057091">
    <property type="entry name" value="NDC80_loop"/>
</dbReference>
<evidence type="ECO:0000313" key="15">
    <source>
        <dbReference type="EMBL" id="KDQ12301.1"/>
    </source>
</evidence>
<accession>A0A067ML69</accession>
<feature type="coiled-coil region" evidence="11">
    <location>
        <begin position="497"/>
        <end position="602"/>
    </location>
</feature>
<dbReference type="Pfam" id="PF24487">
    <property type="entry name" value="NDC80_loop"/>
    <property type="match status" value="1"/>
</dbReference>
<sequence length="635" mass="72580">MANRRQTLGVNESGIPMPSSAFKKPMPSRGLRMSMAGPPQRLFQPPPPTSHNPRMSMFRAPPQQANLGASQLHRAGRRQSQFGARPTAGIPHFPMPTKELRPVRDKSYQAKEQQEILAYLQGAGFQLPNLSIKTLQSPSVKDFQAIFKFLVKELDEDYLFGRGGKKFEDEFIIILKDYRYPHIDISKTGLSAATSPHTWPAILAILHWMVQLCEAKIRWFHDGVCDDPYVLPFEDIQLESGRPELANIIRFDFLSQAYHQFWTDGSEDVTELVEKLEELLDKKDSVINKRCDENQAELARLKAEYQKLRAEPSPLVLRRKELEKLTVDVVKWENFKEHQTAKLEDVKKSNVLLSDQIANLESQIEKFKAERARLIGVVEKQELTPEEVSRMSSERDQLRRTLEDLRTRVAESKRATWDREVASTKRGDTVEQAVNEYMALAYKTGMYPHPPEPFSDVDFSLELHLAASNPHEMLTADVKGTIRPALLKVAEGIRIERANVNDEKIRIEHDLDRLTNECDNTREELQSRDVQLDVLLRQAEDIKDRAAEETAASNNEASKLEREVGNIQTSVQQSELAMKSRLSALEVEYADIEHRTRRLKEDTINEIVAHTQLIVKFKTQVGTLLDGLAEYAEQV</sequence>
<dbReference type="GO" id="GO:0051315">
    <property type="term" value="P:attachment of mitotic spindle microtubules to kinetochore"/>
    <property type="evidence" value="ECO:0007669"/>
    <property type="project" value="UniProtKB-UniRule"/>
</dbReference>
<evidence type="ECO:0000256" key="3">
    <source>
        <dbReference type="ARBA" id="ARBA00022618"/>
    </source>
</evidence>
<feature type="compositionally biased region" description="Polar residues" evidence="12">
    <location>
        <begin position="1"/>
        <end position="10"/>
    </location>
</feature>
<feature type="domain" description="Kinetochore protein NDC80 loop region" evidence="14">
    <location>
        <begin position="400"/>
        <end position="617"/>
    </location>
</feature>
<evidence type="ECO:0000313" key="16">
    <source>
        <dbReference type="Proteomes" id="UP000027195"/>
    </source>
</evidence>
<evidence type="ECO:0000256" key="5">
    <source>
        <dbReference type="ARBA" id="ARBA00022838"/>
    </source>
</evidence>
<dbReference type="PANTHER" id="PTHR10643:SF2">
    <property type="entry name" value="KINETOCHORE PROTEIN NDC80 HOMOLOG"/>
    <property type="match status" value="1"/>
</dbReference>
<dbReference type="InterPro" id="IPR055260">
    <property type="entry name" value="Ndc80_CH"/>
</dbReference>
<evidence type="ECO:0000256" key="4">
    <source>
        <dbReference type="ARBA" id="ARBA00022776"/>
    </source>
</evidence>
<organism evidence="15 16">
    <name type="scientific">Botryobasidium botryosum (strain FD-172 SS1)</name>
    <dbReference type="NCBI Taxonomy" id="930990"/>
    <lineage>
        <taxon>Eukaryota</taxon>
        <taxon>Fungi</taxon>
        <taxon>Dikarya</taxon>
        <taxon>Basidiomycota</taxon>
        <taxon>Agaricomycotina</taxon>
        <taxon>Agaricomycetes</taxon>
        <taxon>Cantharellales</taxon>
        <taxon>Botryobasidiaceae</taxon>
        <taxon>Botryobasidium</taxon>
    </lineage>
</organism>
<evidence type="ECO:0000256" key="8">
    <source>
        <dbReference type="ARBA" id="ARBA00023306"/>
    </source>
</evidence>
<evidence type="ECO:0000256" key="10">
    <source>
        <dbReference type="RuleBase" id="RU368072"/>
    </source>
</evidence>
<feature type="region of interest" description="Disordered" evidence="12">
    <location>
        <begin position="1"/>
        <end position="29"/>
    </location>
</feature>
<dbReference type="PANTHER" id="PTHR10643">
    <property type="entry name" value="KINETOCHORE PROTEIN NDC80"/>
    <property type="match status" value="1"/>
</dbReference>
<dbReference type="InterPro" id="IPR038273">
    <property type="entry name" value="Ndc80_sf"/>
</dbReference>
<keyword evidence="16" id="KW-1185">Reference proteome</keyword>
<dbReference type="HOGENOM" id="CLU_012583_1_1_1"/>
<comment type="function">
    <text evidence="10">Acts as a component of the essential kinetochore-associated NDC80 complex, which is required for chromosome segregation and spindle checkpoint activity.</text>
</comment>
<dbReference type="InParanoid" id="A0A067ML69"/>
<feature type="domain" description="Kinetochore protein Ndc80 CH" evidence="13">
    <location>
        <begin position="95"/>
        <end position="214"/>
    </location>
</feature>
<evidence type="ECO:0000256" key="6">
    <source>
        <dbReference type="ARBA" id="ARBA00023054"/>
    </source>
</evidence>
<keyword evidence="5 10" id="KW-0995">Kinetochore</keyword>
<dbReference type="STRING" id="930990.A0A067ML69"/>
<dbReference type="FunCoup" id="A0A067ML69">
    <property type="interactions" value="199"/>
</dbReference>
<evidence type="ECO:0000259" key="14">
    <source>
        <dbReference type="Pfam" id="PF24487"/>
    </source>
</evidence>
<comment type="subcellular location">
    <subcellularLocation>
        <location evidence="10">Chromosome</location>
        <location evidence="10">Centromere</location>
        <location evidence="10">Kinetochore</location>
    </subcellularLocation>
    <subcellularLocation>
        <location evidence="10">Nucleus</location>
    </subcellularLocation>
</comment>
<evidence type="ECO:0000256" key="11">
    <source>
        <dbReference type="SAM" id="Coils"/>
    </source>
</evidence>
<evidence type="ECO:0000256" key="1">
    <source>
        <dbReference type="ARBA" id="ARBA00007050"/>
    </source>
</evidence>
<comment type="subunit">
    <text evidence="10">Component of the NDC80 complex.</text>
</comment>
<keyword evidence="3 10" id="KW-0132">Cell division</keyword>